<dbReference type="EMBL" id="QVME01000003">
    <property type="protein sequence ID" value="RGE68425.1"/>
    <property type="molecule type" value="Genomic_DNA"/>
</dbReference>
<dbReference type="AlphaFoldDB" id="A0A3E3IMV4"/>
<organism evidence="1 2">
    <name type="scientific">Anaerotruncus colihominis</name>
    <dbReference type="NCBI Taxonomy" id="169435"/>
    <lineage>
        <taxon>Bacteria</taxon>
        <taxon>Bacillati</taxon>
        <taxon>Bacillota</taxon>
        <taxon>Clostridia</taxon>
        <taxon>Eubacteriales</taxon>
        <taxon>Oscillospiraceae</taxon>
        <taxon>Anaerotruncus</taxon>
    </lineage>
</organism>
<protein>
    <submittedName>
        <fullName evidence="1">Uncharacterized protein</fullName>
    </submittedName>
</protein>
<evidence type="ECO:0000313" key="1">
    <source>
        <dbReference type="EMBL" id="RGE68425.1"/>
    </source>
</evidence>
<sequence length="35" mass="3586">MDERQTLLRSIPAADVLLRAPSLEAAARAHGGAAG</sequence>
<dbReference type="Proteomes" id="UP000260828">
    <property type="component" value="Unassembled WGS sequence"/>
</dbReference>
<gene>
    <name evidence="1" type="ORF">DXC40_08840</name>
</gene>
<accession>A0A3E3IMV4</accession>
<proteinExistence type="predicted"/>
<comment type="caution">
    <text evidence="1">The sequence shown here is derived from an EMBL/GenBank/DDBJ whole genome shotgun (WGS) entry which is preliminary data.</text>
</comment>
<name>A0A3E3IMV4_9FIRM</name>
<feature type="non-terminal residue" evidence="1">
    <location>
        <position position="35"/>
    </location>
</feature>
<reference evidence="1 2" key="1">
    <citation type="submission" date="2018-08" db="EMBL/GenBank/DDBJ databases">
        <title>A genome reference for cultivated species of the human gut microbiota.</title>
        <authorList>
            <person name="Zou Y."/>
            <person name="Xue W."/>
            <person name="Luo G."/>
        </authorList>
    </citation>
    <scope>NUCLEOTIDE SEQUENCE [LARGE SCALE GENOMIC DNA]</scope>
    <source>
        <strain evidence="1 2">TF05-12AC</strain>
    </source>
</reference>
<evidence type="ECO:0000313" key="2">
    <source>
        <dbReference type="Proteomes" id="UP000260828"/>
    </source>
</evidence>
<dbReference type="RefSeq" id="WP_181968823.1">
    <property type="nucleotide sequence ID" value="NZ_QVME01000003.1"/>
</dbReference>